<dbReference type="InterPro" id="IPR011990">
    <property type="entry name" value="TPR-like_helical_dom_sf"/>
</dbReference>
<dbReference type="PROSITE" id="PS50005">
    <property type="entry name" value="TPR"/>
    <property type="match status" value="3"/>
</dbReference>
<evidence type="ECO:0000256" key="1">
    <source>
        <dbReference type="PROSITE-ProRule" id="PRU00339"/>
    </source>
</evidence>
<dbReference type="Proteomes" id="UP001630127">
    <property type="component" value="Unassembled WGS sequence"/>
</dbReference>
<feature type="repeat" description="TPR" evidence="1">
    <location>
        <begin position="108"/>
        <end position="141"/>
    </location>
</feature>
<dbReference type="PANTHER" id="PTHR45081">
    <property type="entry name" value="EF HAND FAMILY PROTEIN, PUTATIVE, EXPRESSED-RELATED"/>
    <property type="match status" value="1"/>
</dbReference>
<feature type="repeat" description="TPR" evidence="1">
    <location>
        <begin position="256"/>
        <end position="289"/>
    </location>
</feature>
<protein>
    <submittedName>
        <fullName evidence="2">Uncharacterized protein</fullName>
    </submittedName>
</protein>
<organism evidence="2 3">
    <name type="scientific">Cinchona calisaya</name>
    <dbReference type="NCBI Taxonomy" id="153742"/>
    <lineage>
        <taxon>Eukaryota</taxon>
        <taxon>Viridiplantae</taxon>
        <taxon>Streptophyta</taxon>
        <taxon>Embryophyta</taxon>
        <taxon>Tracheophyta</taxon>
        <taxon>Spermatophyta</taxon>
        <taxon>Magnoliopsida</taxon>
        <taxon>eudicotyledons</taxon>
        <taxon>Gunneridae</taxon>
        <taxon>Pentapetalae</taxon>
        <taxon>asterids</taxon>
        <taxon>lamiids</taxon>
        <taxon>Gentianales</taxon>
        <taxon>Rubiaceae</taxon>
        <taxon>Cinchonoideae</taxon>
        <taxon>Cinchoneae</taxon>
        <taxon>Cinchona</taxon>
    </lineage>
</organism>
<accession>A0ABD2Z4R6</accession>
<feature type="repeat" description="TPR" evidence="1">
    <location>
        <begin position="290"/>
        <end position="323"/>
    </location>
</feature>
<dbReference type="EMBL" id="JBJUIK010000011">
    <property type="protein sequence ID" value="KAL3514118.1"/>
    <property type="molecule type" value="Genomic_DNA"/>
</dbReference>
<evidence type="ECO:0000313" key="3">
    <source>
        <dbReference type="Proteomes" id="UP001630127"/>
    </source>
</evidence>
<proteinExistence type="predicted"/>
<dbReference type="PROSITE" id="PS50293">
    <property type="entry name" value="TPR_REGION"/>
    <property type="match status" value="1"/>
</dbReference>
<dbReference type="Pfam" id="PF14559">
    <property type="entry name" value="TPR_19"/>
    <property type="match status" value="1"/>
</dbReference>
<gene>
    <name evidence="2" type="ORF">ACH5RR_026835</name>
</gene>
<dbReference type="Gene3D" id="1.25.40.10">
    <property type="entry name" value="Tetratricopeptide repeat domain"/>
    <property type="match status" value="1"/>
</dbReference>
<reference evidence="2 3" key="1">
    <citation type="submission" date="2024-11" db="EMBL/GenBank/DDBJ databases">
        <title>A near-complete genome assembly of Cinchona calisaya.</title>
        <authorList>
            <person name="Lian D.C."/>
            <person name="Zhao X.W."/>
            <person name="Wei L."/>
        </authorList>
    </citation>
    <scope>NUCLEOTIDE SEQUENCE [LARGE SCALE GENOMIC DNA]</scope>
    <source>
        <tissue evidence="2">Nenye</tissue>
    </source>
</reference>
<keyword evidence="1" id="KW-0802">TPR repeat</keyword>
<name>A0ABD2Z4R6_9GENT</name>
<evidence type="ECO:0000313" key="2">
    <source>
        <dbReference type="EMBL" id="KAL3514118.1"/>
    </source>
</evidence>
<dbReference type="AlphaFoldDB" id="A0ABD2Z4R6"/>
<dbReference type="Pfam" id="PF13432">
    <property type="entry name" value="TPR_16"/>
    <property type="match status" value="1"/>
</dbReference>
<dbReference type="InterPro" id="IPR019734">
    <property type="entry name" value="TPR_rpt"/>
</dbReference>
<keyword evidence="3" id="KW-1185">Reference proteome</keyword>
<dbReference type="SMART" id="SM00028">
    <property type="entry name" value="TPR"/>
    <property type="match status" value="7"/>
</dbReference>
<dbReference type="SUPFAM" id="SSF48452">
    <property type="entry name" value="TPR-like"/>
    <property type="match status" value="2"/>
</dbReference>
<comment type="caution">
    <text evidence="2">The sequence shown here is derived from an EMBL/GenBank/DDBJ whole genome shotgun (WGS) entry which is preliminary data.</text>
</comment>
<dbReference type="PANTHER" id="PTHR45081:SF1">
    <property type="entry name" value="EF HAND FAMILY PROTEIN, PUTATIVE, EXPRESSED-RELATED"/>
    <property type="match status" value="1"/>
</dbReference>
<sequence>MLQDNGAGDVDRDFYALGLGLVPATSSSLPKKVVTEPRANNNVLNIKLNLKYNNSNNFSGPVWSREFGQFMEDSGKKVVEDESEKVSKEWVVFRWRANGMKSKKKEAPDRHMEIGTVLYDFNLNKEALMSFKTALELQPTVNYVRVRSHFYAGNCLYELGRYREAKEEFFGALKDAEKGGNDWNYLVPQIHLKLGIVLESEGMVFNACEHYRKAVILCPTHFRALKRLGSALVLVGEYSAGVKALEEAIFMTRDYMDAYYDLGLALIALGDVEKAILEFQKVLDLKPGDVDAFNNLGGIFLDMGRYRMAYEMYGKALVVWPNHWKAQLGKVVLLFGTGRIQEAKKVLKEALKTANRVELSDRIAHLKQLKKRMVQGKDNGNGVGAYVIVEPSKFKTAEETTTLRRDLASALDIRVFQKITKLHQCDVELVKKQMDENANVVDSVSSSAKRSIRKASVEGSLRELLGLLKPETFVAAVKAINQKILSVLDEPKSGKVDLCLFLAVIAPLCRGPLDKRKRVAYHALLLLPGNEGSSKIRKTDAQRYIKLLRAIYVPSLGATEMLEVPEETDTSMVSLTEFLAMFDNQDSGFGIVSTLLKLETGERNGSYVCASCRYPIIGSRFKEIKSHFSLCSHCYSEGKVPPTINQVEFIFKEYAYC</sequence>